<evidence type="ECO:0000313" key="2">
    <source>
        <dbReference type="Proteomes" id="UP000594380"/>
    </source>
</evidence>
<reference evidence="1 2" key="1">
    <citation type="submission" date="2020-02" db="EMBL/GenBank/DDBJ databases">
        <title>Paraburkholderia simonii sp. nov. and Paraburkholderia youngii sp. nov. Brazilian and Mexican Mimosa-associated rhizobia.</title>
        <authorList>
            <person name="Mavima L."/>
            <person name="Beukes C.W."/>
            <person name="Chan W.Y."/>
            <person name="Palmer M."/>
            <person name="De Meyer S.E."/>
            <person name="James E.K."/>
            <person name="Venter S.N."/>
            <person name="Steenkamp E.T."/>
        </authorList>
    </citation>
    <scope>NUCLEOTIDE SEQUENCE [LARGE SCALE GENOMIC DNA]</scope>
    <source>
        <strain evidence="1 2">JPY169</strain>
    </source>
</reference>
<evidence type="ECO:0008006" key="3">
    <source>
        <dbReference type="Google" id="ProtNLM"/>
    </source>
</evidence>
<dbReference type="Gene3D" id="3.30.70.60">
    <property type="match status" value="1"/>
</dbReference>
<dbReference type="InterPro" id="IPR014717">
    <property type="entry name" value="Transl_elong_EF1B/ribsomal_bS6"/>
</dbReference>
<evidence type="ECO:0000313" key="1">
    <source>
        <dbReference type="EMBL" id="NUY03998.1"/>
    </source>
</evidence>
<dbReference type="AlphaFoldDB" id="A0A7Y6K5N6"/>
<dbReference type="RefSeq" id="WP_176110114.1">
    <property type="nucleotide sequence ID" value="NZ_JAALDK010000001.1"/>
</dbReference>
<dbReference type="GeneID" id="301104742"/>
<dbReference type="Proteomes" id="UP000594380">
    <property type="component" value="Unassembled WGS sequence"/>
</dbReference>
<organism evidence="1 2">
    <name type="scientific">Paraburkholderia youngii</name>
    <dbReference type="NCBI Taxonomy" id="2782701"/>
    <lineage>
        <taxon>Bacteria</taxon>
        <taxon>Pseudomonadati</taxon>
        <taxon>Pseudomonadota</taxon>
        <taxon>Betaproteobacteria</taxon>
        <taxon>Burkholderiales</taxon>
        <taxon>Burkholderiaceae</taxon>
        <taxon>Paraburkholderia</taxon>
    </lineage>
</organism>
<dbReference type="EMBL" id="JAALDK010000001">
    <property type="protein sequence ID" value="NUY03998.1"/>
    <property type="molecule type" value="Genomic_DNA"/>
</dbReference>
<gene>
    <name evidence="1" type="ORF">G5S42_30775</name>
</gene>
<name>A0A7Y6K5N6_9BURK</name>
<protein>
    <recommendedName>
        <fullName evidence="3">Tfp pilus assembly protein PilO</fullName>
    </recommendedName>
</protein>
<proteinExistence type="predicted"/>
<comment type="caution">
    <text evidence="1">The sequence shown here is derived from an EMBL/GenBank/DDBJ whole genome shotgun (WGS) entry which is preliminary data.</text>
</comment>
<accession>A0A7Y6K5N6</accession>
<sequence>MSTTFFEPGGAPYGAAFVSRWVKRARMPLEAWSSHRRWLVATAIAALVFAFGAYGWNTADLAGLEASRAALALGTQRLAQARHALAQLPSLRRAAAAMPATVSSAVQWNSADDVRIVSELATQSGVLLLAVEPGAASGEGVERKRELQLTARTDFVHLMAFFHGLAQLPVLIVPVDVTVKQDGKGLAVAATLQVYDALRPASATPAASAGVSADADEAAADDEGLVFFDPFAKPQISASGEPGDVSELRLIGLLRDRTRGLALLDTPDGTTTVAAGQQLGVERVTQLDALGITLANGGATRTLTLMQTEAS</sequence>